<proteinExistence type="predicted"/>
<feature type="compositionally biased region" description="Basic and acidic residues" evidence="1">
    <location>
        <begin position="17"/>
        <end position="39"/>
    </location>
</feature>
<dbReference type="STRING" id="1196353.SAMN05444921_10695"/>
<organism evidence="2 3">
    <name type="scientific">Streptomyces wuyuanensis</name>
    <dbReference type="NCBI Taxonomy" id="1196353"/>
    <lineage>
        <taxon>Bacteria</taxon>
        <taxon>Bacillati</taxon>
        <taxon>Actinomycetota</taxon>
        <taxon>Actinomycetes</taxon>
        <taxon>Kitasatosporales</taxon>
        <taxon>Streptomycetaceae</taxon>
        <taxon>Streptomyces</taxon>
    </lineage>
</organism>
<sequence length="80" mass="9256">MAEHKGRWERQGLIPASRREPEGARDPVDRGRPAARPVADRTVEPIYASLMASWYAQGRTLPGVQDREWSDLVSWSWPRW</sequence>
<accession>A0A1G9S049</accession>
<evidence type="ECO:0000256" key="1">
    <source>
        <dbReference type="SAM" id="MobiDB-lite"/>
    </source>
</evidence>
<feature type="region of interest" description="Disordered" evidence="1">
    <location>
        <begin position="1"/>
        <end position="39"/>
    </location>
</feature>
<dbReference type="RefSeq" id="WP_093653747.1">
    <property type="nucleotide sequence ID" value="NZ_FNHI01000006.1"/>
</dbReference>
<evidence type="ECO:0000313" key="2">
    <source>
        <dbReference type="EMBL" id="SDM28871.1"/>
    </source>
</evidence>
<name>A0A1G9S049_9ACTN</name>
<dbReference type="Proteomes" id="UP000199063">
    <property type="component" value="Unassembled WGS sequence"/>
</dbReference>
<dbReference type="OrthoDB" id="4238817at2"/>
<gene>
    <name evidence="2" type="ORF">SAMN05444921_10695</name>
</gene>
<evidence type="ECO:0000313" key="3">
    <source>
        <dbReference type="Proteomes" id="UP000199063"/>
    </source>
</evidence>
<protein>
    <submittedName>
        <fullName evidence="2">Uncharacterized protein</fullName>
    </submittedName>
</protein>
<dbReference type="GeneID" id="40829539"/>
<feature type="compositionally biased region" description="Basic and acidic residues" evidence="1">
    <location>
        <begin position="1"/>
        <end position="10"/>
    </location>
</feature>
<dbReference type="AlphaFoldDB" id="A0A1G9S049"/>
<reference evidence="3" key="1">
    <citation type="submission" date="2016-10" db="EMBL/GenBank/DDBJ databases">
        <authorList>
            <person name="Varghese N."/>
            <person name="Submissions S."/>
        </authorList>
    </citation>
    <scope>NUCLEOTIDE SEQUENCE [LARGE SCALE GENOMIC DNA]</scope>
    <source>
        <strain evidence="3">CGMCC 4.7042</strain>
    </source>
</reference>
<keyword evidence="3" id="KW-1185">Reference proteome</keyword>
<dbReference type="EMBL" id="FNHI01000006">
    <property type="protein sequence ID" value="SDM28871.1"/>
    <property type="molecule type" value="Genomic_DNA"/>
</dbReference>